<name>A0A494XXT9_9BACL</name>
<dbReference type="Proteomes" id="UP000282076">
    <property type="component" value="Unassembled WGS sequence"/>
</dbReference>
<keyword evidence="2" id="KW-1185">Reference proteome</keyword>
<sequence>MEYRNQVLTELYNHHFIEKKHQRRYHDEEMLDNDFYMALMYWIDKGFIKNLSTTDPIAYLYRITANGIDYVEASGFSLA</sequence>
<evidence type="ECO:0008006" key="3">
    <source>
        <dbReference type="Google" id="ProtNLM"/>
    </source>
</evidence>
<organism evidence="1 2">
    <name type="scientific">Cohnella endophytica</name>
    <dbReference type="NCBI Taxonomy" id="2419778"/>
    <lineage>
        <taxon>Bacteria</taxon>
        <taxon>Bacillati</taxon>
        <taxon>Bacillota</taxon>
        <taxon>Bacilli</taxon>
        <taxon>Bacillales</taxon>
        <taxon>Paenibacillaceae</taxon>
        <taxon>Cohnella</taxon>
    </lineage>
</organism>
<dbReference type="AlphaFoldDB" id="A0A494XXT9"/>
<evidence type="ECO:0000313" key="1">
    <source>
        <dbReference type="EMBL" id="RKP55312.1"/>
    </source>
</evidence>
<gene>
    <name evidence="1" type="ORF">D7Z26_08905</name>
</gene>
<accession>A0A494XXT9</accession>
<dbReference type="RefSeq" id="WP_120975955.1">
    <property type="nucleotide sequence ID" value="NZ_RBZM01000004.1"/>
</dbReference>
<reference evidence="1 2" key="1">
    <citation type="submission" date="2018-10" db="EMBL/GenBank/DDBJ databases">
        <title>Cohnella sp. M2MS4P-1, whole genome shotgun sequence.</title>
        <authorList>
            <person name="Tuo L."/>
        </authorList>
    </citation>
    <scope>NUCLEOTIDE SEQUENCE [LARGE SCALE GENOMIC DNA]</scope>
    <source>
        <strain evidence="1 2">M2MS4P-1</strain>
    </source>
</reference>
<evidence type="ECO:0000313" key="2">
    <source>
        <dbReference type="Proteomes" id="UP000282076"/>
    </source>
</evidence>
<comment type="caution">
    <text evidence="1">The sequence shown here is derived from an EMBL/GenBank/DDBJ whole genome shotgun (WGS) entry which is preliminary data.</text>
</comment>
<proteinExistence type="predicted"/>
<dbReference type="EMBL" id="RBZM01000004">
    <property type="protein sequence ID" value="RKP55312.1"/>
    <property type="molecule type" value="Genomic_DNA"/>
</dbReference>
<protein>
    <recommendedName>
        <fullName evidence="3">DUF2513 domain-containing protein</fullName>
    </recommendedName>
</protein>